<keyword evidence="3 4" id="KW-0808">Transferase</keyword>
<dbReference type="PROSITE" id="PS00375">
    <property type="entry name" value="UDPGT"/>
    <property type="match status" value="1"/>
</dbReference>
<evidence type="ECO:0000256" key="1">
    <source>
        <dbReference type="ARBA" id="ARBA00009995"/>
    </source>
</evidence>
<dbReference type="AlphaFoldDB" id="A0A6P3ZK04"/>
<evidence type="ECO:0000313" key="6">
    <source>
        <dbReference type="Proteomes" id="UP001652623"/>
    </source>
</evidence>
<evidence type="ECO:0000256" key="2">
    <source>
        <dbReference type="ARBA" id="ARBA00022676"/>
    </source>
</evidence>
<dbReference type="InterPro" id="IPR035595">
    <property type="entry name" value="UDP_glycos_trans_CS"/>
</dbReference>
<dbReference type="GO" id="GO:0035251">
    <property type="term" value="F:UDP-glucosyltransferase activity"/>
    <property type="evidence" value="ECO:0007669"/>
    <property type="project" value="TreeGrafter"/>
</dbReference>
<organism evidence="6 7">
    <name type="scientific">Ziziphus jujuba</name>
    <name type="common">Chinese jujube</name>
    <name type="synonym">Ziziphus sativa</name>
    <dbReference type="NCBI Taxonomy" id="326968"/>
    <lineage>
        <taxon>Eukaryota</taxon>
        <taxon>Viridiplantae</taxon>
        <taxon>Streptophyta</taxon>
        <taxon>Embryophyta</taxon>
        <taxon>Tracheophyta</taxon>
        <taxon>Spermatophyta</taxon>
        <taxon>Magnoliopsida</taxon>
        <taxon>eudicotyledons</taxon>
        <taxon>Gunneridae</taxon>
        <taxon>Pentapetalae</taxon>
        <taxon>rosids</taxon>
        <taxon>fabids</taxon>
        <taxon>Rosales</taxon>
        <taxon>Rhamnaceae</taxon>
        <taxon>Paliureae</taxon>
        <taxon>Ziziphus</taxon>
    </lineage>
</organism>
<name>A0A6P3ZK04_ZIZJJ</name>
<dbReference type="PANTHER" id="PTHR48047:SF51">
    <property type="entry name" value="GLYCOSYLTRANSFERASE"/>
    <property type="match status" value="1"/>
</dbReference>
<keyword evidence="2 4" id="KW-0328">Glycosyltransferase</keyword>
<dbReference type="KEGG" id="zju:107415376"/>
<dbReference type="FunFam" id="3.40.50.2000:FF:000107">
    <property type="entry name" value="Glycosyltransferase"/>
    <property type="match status" value="1"/>
</dbReference>
<comment type="similarity">
    <text evidence="1 4">Belongs to the UDP-glycosyltransferase family.</text>
</comment>
<dbReference type="FunCoup" id="A0A6P3ZK04">
    <property type="interactions" value="192"/>
</dbReference>
<sequence>MPYISFLYKWFQYEAHRSTIEFNTTKRRYKKMGSNSLNSTPQKRHVVLFPFMSKGHTIPLLHLARLLLSRRFAVTVLTTPANRPFIVNSLSDTTASIIDLPFPDNIPKVPAGVESTDKFPSMSVFFSFVTATKRMQPDFERALESLPPVSFIVSDGFLWWTLESASKFSIPRLVFYGMSNYASAVSKVVYENRLIHGPESNNELLTVPDFPWIKITKNDFESMSSDPEVKDVAFEFHMNMIISTLNSFGLVVNSFYELEPVFVDYWNKKCSPKAYCVGPLCLAEPILSSNIRPTDQPAWIQWLDKKLEQGSSVLYVAFGSQAEISRQQLEEIALGLEESKVNFLWVVRKKERELIDSSDGFLERVKDRGMVVTEWVNQREILYHKSVHGFLSHCGWNSVMESICAGVPILAWPMMAEQPMNARMVVEEIKVGLRVETCDGSPKGLVKWESLKKMVMELMEGQKGKEVRKKVKEVAEMAKKAVEESGSSKHTLDSLIDEICQRGDVRKA</sequence>
<gene>
    <name evidence="7" type="primary">LOC107415376</name>
</gene>
<dbReference type="GeneID" id="107415376"/>
<dbReference type="SUPFAM" id="SSF53756">
    <property type="entry name" value="UDP-Glycosyltransferase/glycogen phosphorylase"/>
    <property type="match status" value="1"/>
</dbReference>
<dbReference type="CDD" id="cd03784">
    <property type="entry name" value="GT1_Gtf-like"/>
    <property type="match status" value="1"/>
</dbReference>
<evidence type="ECO:0000256" key="3">
    <source>
        <dbReference type="ARBA" id="ARBA00022679"/>
    </source>
</evidence>
<evidence type="ECO:0000256" key="4">
    <source>
        <dbReference type="RuleBase" id="RU003718"/>
    </source>
</evidence>
<dbReference type="EC" id="2.4.1.-" evidence="5"/>
<dbReference type="RefSeq" id="XP_015879167.1">
    <property type="nucleotide sequence ID" value="XM_016023681.4"/>
</dbReference>
<dbReference type="Proteomes" id="UP001652623">
    <property type="component" value="Chromosome 4"/>
</dbReference>
<dbReference type="PANTHER" id="PTHR48047">
    <property type="entry name" value="GLYCOSYLTRANSFERASE"/>
    <property type="match status" value="1"/>
</dbReference>
<keyword evidence="6" id="KW-1185">Reference proteome</keyword>
<protein>
    <recommendedName>
        <fullName evidence="5">Glycosyltransferase</fullName>
        <ecNumber evidence="5">2.4.1.-</ecNumber>
    </recommendedName>
</protein>
<evidence type="ECO:0000313" key="7">
    <source>
        <dbReference type="RefSeq" id="XP_015879167.1"/>
    </source>
</evidence>
<dbReference type="Gene3D" id="3.40.50.2000">
    <property type="entry name" value="Glycogen Phosphorylase B"/>
    <property type="match status" value="2"/>
</dbReference>
<evidence type="ECO:0000256" key="5">
    <source>
        <dbReference type="RuleBase" id="RU362057"/>
    </source>
</evidence>
<accession>A0A6P3ZK04</accession>
<dbReference type="InterPro" id="IPR002213">
    <property type="entry name" value="UDP_glucos_trans"/>
</dbReference>
<reference evidence="7" key="1">
    <citation type="submission" date="2025-08" db="UniProtKB">
        <authorList>
            <consortium name="RefSeq"/>
        </authorList>
    </citation>
    <scope>IDENTIFICATION</scope>
    <source>
        <tissue evidence="7">Seedling</tissue>
    </source>
</reference>
<dbReference type="Pfam" id="PF00201">
    <property type="entry name" value="UDPGT"/>
    <property type="match status" value="1"/>
</dbReference>
<dbReference type="InParanoid" id="A0A6P3ZK04"/>
<proteinExistence type="inferred from homology"/>